<evidence type="ECO:0000256" key="1">
    <source>
        <dbReference type="ARBA" id="ARBA00023125"/>
    </source>
</evidence>
<dbReference type="Proteomes" id="UP000243406">
    <property type="component" value="Unassembled WGS sequence"/>
</dbReference>
<organism evidence="3 4">
    <name type="scientific">Acetoanaerobium noterae</name>
    <dbReference type="NCBI Taxonomy" id="745369"/>
    <lineage>
        <taxon>Bacteria</taxon>
        <taxon>Bacillati</taxon>
        <taxon>Bacillota</taxon>
        <taxon>Clostridia</taxon>
        <taxon>Peptostreptococcales</taxon>
        <taxon>Filifactoraceae</taxon>
        <taxon>Acetoanaerobium</taxon>
    </lineage>
</organism>
<dbReference type="InterPro" id="IPR000551">
    <property type="entry name" value="MerR-type_HTH_dom"/>
</dbReference>
<dbReference type="AlphaFoldDB" id="A0A1T5CQT5"/>
<dbReference type="InterPro" id="IPR009061">
    <property type="entry name" value="DNA-bd_dom_put_sf"/>
</dbReference>
<dbReference type="SMART" id="SM00422">
    <property type="entry name" value="HTH_MERR"/>
    <property type="match status" value="1"/>
</dbReference>
<accession>A0A1T5CQT5</accession>
<dbReference type="PROSITE" id="PS50937">
    <property type="entry name" value="HTH_MERR_2"/>
    <property type="match status" value="1"/>
</dbReference>
<dbReference type="GO" id="GO:0003677">
    <property type="term" value="F:DNA binding"/>
    <property type="evidence" value="ECO:0007669"/>
    <property type="project" value="UniProtKB-KW"/>
</dbReference>
<dbReference type="RefSeq" id="WP_079590129.1">
    <property type="nucleotide sequence ID" value="NZ_FUYN01000005.1"/>
</dbReference>
<dbReference type="SMART" id="SM00871">
    <property type="entry name" value="AraC_E_bind"/>
    <property type="match status" value="1"/>
</dbReference>
<dbReference type="SUPFAM" id="SSF46955">
    <property type="entry name" value="Putative DNA-binding domain"/>
    <property type="match status" value="1"/>
</dbReference>
<dbReference type="SUPFAM" id="SSF55136">
    <property type="entry name" value="Probable bacterial effector-binding domain"/>
    <property type="match status" value="1"/>
</dbReference>
<sequence>MLKIGDFSKIGKVSIRMLRHYDQIGILKPACIDNNTGYRSYSIDQLPRLNRIIFLKDIGFSLTEVMGLVDEQISIDEMKAMLVRRQRDLENEISMAQINLKTIVDRLRIIESEGDIPKFDVSIKSTESYVYVSHRTIVPHLEQMGVFCYNMYAKLYKELNVMNITPIGPEITFYFNEEYSETDLDMETGIVVPKTYLEKFRSNETVLNARVIEAEEHMAYAVYSGAFDGIEQAIIELLKWVVSNDWQITGALRELHLSGPAHPNGELVENAIIELQVPVSKLL</sequence>
<dbReference type="OrthoDB" id="9773308at2"/>
<dbReference type="Gene3D" id="1.10.1660.10">
    <property type="match status" value="1"/>
</dbReference>
<dbReference type="PANTHER" id="PTHR30204">
    <property type="entry name" value="REDOX-CYCLING DRUG-SENSING TRANSCRIPTIONAL ACTIVATOR SOXR"/>
    <property type="match status" value="1"/>
</dbReference>
<gene>
    <name evidence="3" type="ORF">SAMN02745120_2349</name>
</gene>
<dbReference type="EMBL" id="FUYN01000005">
    <property type="protein sequence ID" value="SKB61868.1"/>
    <property type="molecule type" value="Genomic_DNA"/>
</dbReference>
<evidence type="ECO:0000259" key="2">
    <source>
        <dbReference type="PROSITE" id="PS50937"/>
    </source>
</evidence>
<dbReference type="InterPro" id="IPR011256">
    <property type="entry name" value="Reg_factor_effector_dom_sf"/>
</dbReference>
<keyword evidence="1 3" id="KW-0238">DNA-binding</keyword>
<reference evidence="4" key="1">
    <citation type="submission" date="2017-02" db="EMBL/GenBank/DDBJ databases">
        <authorList>
            <person name="Varghese N."/>
            <person name="Submissions S."/>
        </authorList>
    </citation>
    <scope>NUCLEOTIDE SEQUENCE [LARGE SCALE GENOMIC DNA]</scope>
    <source>
        <strain evidence="4">ATCC 35199</strain>
    </source>
</reference>
<dbReference type="InterPro" id="IPR010499">
    <property type="entry name" value="AraC_E-bd"/>
</dbReference>
<protein>
    <submittedName>
        <fullName evidence="3">DNA-binding transcriptional regulator, MerR family</fullName>
    </submittedName>
</protein>
<feature type="domain" description="HTH merR-type" evidence="2">
    <location>
        <begin position="1"/>
        <end position="71"/>
    </location>
</feature>
<dbReference type="Gene3D" id="3.20.80.10">
    <property type="entry name" value="Regulatory factor, effector binding domain"/>
    <property type="match status" value="1"/>
</dbReference>
<evidence type="ECO:0000313" key="3">
    <source>
        <dbReference type="EMBL" id="SKB61868.1"/>
    </source>
</evidence>
<dbReference type="GO" id="GO:0003700">
    <property type="term" value="F:DNA-binding transcription factor activity"/>
    <property type="evidence" value="ECO:0007669"/>
    <property type="project" value="InterPro"/>
</dbReference>
<evidence type="ECO:0000313" key="4">
    <source>
        <dbReference type="Proteomes" id="UP000243406"/>
    </source>
</evidence>
<dbReference type="PANTHER" id="PTHR30204:SF97">
    <property type="entry name" value="MERR FAMILY REGULATORY PROTEIN"/>
    <property type="match status" value="1"/>
</dbReference>
<name>A0A1T5CQT5_9FIRM</name>
<dbReference type="InterPro" id="IPR047057">
    <property type="entry name" value="MerR_fam"/>
</dbReference>
<proteinExistence type="predicted"/>
<keyword evidence="4" id="KW-1185">Reference proteome</keyword>
<dbReference type="Pfam" id="PF13411">
    <property type="entry name" value="MerR_1"/>
    <property type="match status" value="1"/>
</dbReference>
<dbReference type="CDD" id="cd01107">
    <property type="entry name" value="HTH_BmrR"/>
    <property type="match status" value="1"/>
</dbReference>